<feature type="transmembrane region" description="Helical" evidence="1">
    <location>
        <begin position="126"/>
        <end position="146"/>
    </location>
</feature>
<dbReference type="AlphaFoldDB" id="K9WE27"/>
<keyword evidence="1" id="KW-0812">Transmembrane</keyword>
<feature type="transmembrane region" description="Helical" evidence="1">
    <location>
        <begin position="158"/>
        <end position="176"/>
    </location>
</feature>
<evidence type="ECO:0000313" key="2">
    <source>
        <dbReference type="EMBL" id="AFZ18051.1"/>
    </source>
</evidence>
<dbReference type="Proteomes" id="UP000010471">
    <property type="component" value="Chromosome"/>
</dbReference>
<dbReference type="EMBL" id="CP003630">
    <property type="protein sequence ID" value="AFZ18051.1"/>
    <property type="molecule type" value="Genomic_DNA"/>
</dbReference>
<accession>K9WE27</accession>
<keyword evidence="3" id="KW-1185">Reference proteome</keyword>
<feature type="transmembrane region" description="Helical" evidence="1">
    <location>
        <begin position="15"/>
        <end position="35"/>
    </location>
</feature>
<dbReference type="KEGG" id="mic:Mic7113_2237"/>
<organism evidence="2 3">
    <name type="scientific">Allocoleopsis franciscana PCC 7113</name>
    <dbReference type="NCBI Taxonomy" id="1173027"/>
    <lineage>
        <taxon>Bacteria</taxon>
        <taxon>Bacillati</taxon>
        <taxon>Cyanobacteriota</taxon>
        <taxon>Cyanophyceae</taxon>
        <taxon>Coleofasciculales</taxon>
        <taxon>Coleofasciculaceae</taxon>
        <taxon>Allocoleopsis</taxon>
        <taxon>Allocoleopsis franciscana</taxon>
    </lineage>
</organism>
<dbReference type="HOGENOM" id="CLU_103306_0_0_3"/>
<keyword evidence="1" id="KW-1133">Transmembrane helix</keyword>
<dbReference type="STRING" id="1173027.Mic7113_2237"/>
<gene>
    <name evidence="2" type="ORF">Mic7113_2237</name>
</gene>
<name>K9WE27_9CYAN</name>
<feature type="transmembrane region" description="Helical" evidence="1">
    <location>
        <begin position="55"/>
        <end position="73"/>
    </location>
</feature>
<protein>
    <submittedName>
        <fullName evidence="2">Uncharacterized protein</fullName>
    </submittedName>
</protein>
<dbReference type="eggNOG" id="ENOG5032TS3">
    <property type="taxonomic scope" value="Bacteria"/>
</dbReference>
<dbReference type="RefSeq" id="WP_015182203.1">
    <property type="nucleotide sequence ID" value="NC_019738.1"/>
</dbReference>
<keyword evidence="1" id="KW-0472">Membrane</keyword>
<proteinExistence type="predicted"/>
<evidence type="ECO:0000256" key="1">
    <source>
        <dbReference type="SAM" id="Phobius"/>
    </source>
</evidence>
<evidence type="ECO:0000313" key="3">
    <source>
        <dbReference type="Proteomes" id="UP000010471"/>
    </source>
</evidence>
<feature type="transmembrane region" description="Helical" evidence="1">
    <location>
        <begin position="85"/>
        <end position="106"/>
    </location>
</feature>
<reference evidence="2 3" key="1">
    <citation type="submission" date="2012-06" db="EMBL/GenBank/DDBJ databases">
        <title>Finished chromosome of genome of Microcoleus sp. PCC 7113.</title>
        <authorList>
            <consortium name="US DOE Joint Genome Institute"/>
            <person name="Gugger M."/>
            <person name="Coursin T."/>
            <person name="Rippka R."/>
            <person name="Tandeau De Marsac N."/>
            <person name="Huntemann M."/>
            <person name="Wei C.-L."/>
            <person name="Han J."/>
            <person name="Detter J.C."/>
            <person name="Han C."/>
            <person name="Tapia R."/>
            <person name="Chen A."/>
            <person name="Kyrpides N."/>
            <person name="Mavromatis K."/>
            <person name="Markowitz V."/>
            <person name="Szeto E."/>
            <person name="Ivanova N."/>
            <person name="Pagani I."/>
            <person name="Pati A."/>
            <person name="Goodwin L."/>
            <person name="Nordberg H.P."/>
            <person name="Cantor M.N."/>
            <person name="Hua S.X."/>
            <person name="Woyke T."/>
            <person name="Kerfeld C.A."/>
        </authorList>
    </citation>
    <scope>NUCLEOTIDE SEQUENCE [LARGE SCALE GENOMIC DNA]</scope>
    <source>
        <strain evidence="2 3">PCC 7113</strain>
    </source>
</reference>
<dbReference type="OrthoDB" id="7857417at2"/>
<sequence>MTPVKLDLKDNSIRFLYLFLVTDLAFIVIHLVYVHADVLSNPSFSLDQERGYSEIFQYIKEYWIALLLGALAVKQRSALYLGWSLLFFYLLLDDSLTIHEILGAIISEKLDLQAVFNLRALDFGELIVSAGVGLFFLFFLAIAYRFASRIPRETSKSLIIMFLVLAVFGIAVDMLHSMLRFSLFWEPLLAMLEDGGEMVVMSVIAWFVYKRSESLYPNVKSLEQQEKTLETQYR</sequence>